<dbReference type="PANTHER" id="PTHR45138:SF9">
    <property type="entry name" value="DIGUANYLATE CYCLASE DGCM-RELATED"/>
    <property type="match status" value="1"/>
</dbReference>
<evidence type="ECO:0000259" key="3">
    <source>
        <dbReference type="PROSITE" id="PS50887"/>
    </source>
</evidence>
<proteinExistence type="predicted"/>
<dbReference type="SMART" id="SM00267">
    <property type="entry name" value="GGDEF"/>
    <property type="match status" value="1"/>
</dbReference>
<dbReference type="PANTHER" id="PTHR45138">
    <property type="entry name" value="REGULATORY COMPONENTS OF SENSORY TRANSDUCTION SYSTEM"/>
    <property type="match status" value="1"/>
</dbReference>
<dbReference type="InterPro" id="IPR043128">
    <property type="entry name" value="Rev_trsase/Diguanyl_cyclase"/>
</dbReference>
<feature type="transmembrane region" description="Helical" evidence="2">
    <location>
        <begin position="78"/>
        <end position="99"/>
    </location>
</feature>
<feature type="transmembrane region" description="Helical" evidence="2">
    <location>
        <begin position="186"/>
        <end position="205"/>
    </location>
</feature>
<keyword evidence="5" id="KW-0808">Transferase</keyword>
<evidence type="ECO:0000256" key="2">
    <source>
        <dbReference type="SAM" id="Phobius"/>
    </source>
</evidence>
<dbReference type="GO" id="GO:0052621">
    <property type="term" value="F:diguanylate cyclase activity"/>
    <property type="evidence" value="ECO:0007669"/>
    <property type="project" value="UniProtKB-EC"/>
</dbReference>
<keyword evidence="5" id="KW-0548">Nucleotidyltransferase</keyword>
<evidence type="ECO:0000313" key="6">
    <source>
        <dbReference type="Proteomes" id="UP000271626"/>
    </source>
</evidence>
<feature type="transmembrane region" description="Helical" evidence="2">
    <location>
        <begin position="47"/>
        <end position="72"/>
    </location>
</feature>
<dbReference type="EMBL" id="LR131273">
    <property type="protein sequence ID" value="VDR40869.1"/>
    <property type="molecule type" value="Genomic_DNA"/>
</dbReference>
<feature type="transmembrane region" description="Helical" evidence="2">
    <location>
        <begin position="158"/>
        <end position="180"/>
    </location>
</feature>
<dbReference type="Proteomes" id="UP000676853">
    <property type="component" value="Unassembled WGS sequence"/>
</dbReference>
<feature type="transmembrane region" description="Helical" evidence="2">
    <location>
        <begin position="108"/>
        <end position="129"/>
    </location>
</feature>
<feature type="transmembrane region" description="Helical" evidence="2">
    <location>
        <begin position="135"/>
        <end position="151"/>
    </location>
</feature>
<dbReference type="GO" id="GO:0043709">
    <property type="term" value="P:cell adhesion involved in single-species biofilm formation"/>
    <property type="evidence" value="ECO:0007669"/>
    <property type="project" value="TreeGrafter"/>
</dbReference>
<evidence type="ECO:0000313" key="5">
    <source>
        <dbReference type="EMBL" id="VDR40869.1"/>
    </source>
</evidence>
<accession>A0A3P8K687</accession>
<dbReference type="EMBL" id="JAGXOE010000001">
    <property type="protein sequence ID" value="MBS4099722.1"/>
    <property type="molecule type" value="Genomic_DNA"/>
</dbReference>
<dbReference type="InterPro" id="IPR000160">
    <property type="entry name" value="GGDEF_dom"/>
</dbReference>
<dbReference type="SUPFAM" id="SSF55073">
    <property type="entry name" value="Nucleotide cyclase"/>
    <property type="match status" value="1"/>
</dbReference>
<dbReference type="GO" id="GO:0005886">
    <property type="term" value="C:plasma membrane"/>
    <property type="evidence" value="ECO:0007669"/>
    <property type="project" value="TreeGrafter"/>
</dbReference>
<dbReference type="Proteomes" id="UP000271626">
    <property type="component" value="Chromosome"/>
</dbReference>
<dbReference type="GO" id="GO:1902201">
    <property type="term" value="P:negative regulation of bacterial-type flagellum-dependent cell motility"/>
    <property type="evidence" value="ECO:0007669"/>
    <property type="project" value="TreeGrafter"/>
</dbReference>
<organism evidence="5 6">
    <name type="scientific">Tsukamurella paurometabola</name>
    <name type="common">Corynebacterium paurometabolum</name>
    <dbReference type="NCBI Taxonomy" id="2061"/>
    <lineage>
        <taxon>Bacteria</taxon>
        <taxon>Bacillati</taxon>
        <taxon>Actinomycetota</taxon>
        <taxon>Actinomycetes</taxon>
        <taxon>Mycobacteriales</taxon>
        <taxon>Tsukamurellaceae</taxon>
        <taxon>Tsukamurella</taxon>
    </lineage>
</organism>
<dbReference type="Pfam" id="PF00990">
    <property type="entry name" value="GGDEF"/>
    <property type="match status" value="1"/>
</dbReference>
<dbReference type="InterPro" id="IPR029787">
    <property type="entry name" value="Nucleotide_cyclase"/>
</dbReference>
<dbReference type="AlphaFoldDB" id="A0A3P8K687"/>
<name>A0A3P8K687_TSUPA</name>
<reference evidence="5 6" key="1">
    <citation type="submission" date="2018-12" db="EMBL/GenBank/DDBJ databases">
        <authorList>
            <consortium name="Pathogen Informatics"/>
        </authorList>
    </citation>
    <scope>NUCLEOTIDE SEQUENCE [LARGE SCALE GENOMIC DNA]</scope>
    <source>
        <strain evidence="5 6">NCTC10741</strain>
    </source>
</reference>
<evidence type="ECO:0000256" key="1">
    <source>
        <dbReference type="SAM" id="MobiDB-lite"/>
    </source>
</evidence>
<keyword evidence="2" id="KW-1133">Transmembrane helix</keyword>
<gene>
    <name evidence="5" type="primary">adrA_2</name>
    <name evidence="4" type="ORF">KFZ73_00590</name>
    <name evidence="5" type="ORF">NCTC10741_04033</name>
</gene>
<feature type="region of interest" description="Disordered" evidence="1">
    <location>
        <begin position="379"/>
        <end position="409"/>
    </location>
</feature>
<dbReference type="RefSeq" id="WP_126197871.1">
    <property type="nucleotide sequence ID" value="NZ_CP085954.1"/>
</dbReference>
<dbReference type="PROSITE" id="PS50887">
    <property type="entry name" value="GGDEF"/>
    <property type="match status" value="1"/>
</dbReference>
<dbReference type="NCBIfam" id="TIGR00254">
    <property type="entry name" value="GGDEF"/>
    <property type="match status" value="1"/>
</dbReference>
<dbReference type="OrthoDB" id="23692at2"/>
<dbReference type="InterPro" id="IPR050469">
    <property type="entry name" value="Diguanylate_Cyclase"/>
</dbReference>
<keyword evidence="7" id="KW-1185">Reference proteome</keyword>
<keyword evidence="2" id="KW-0812">Transmembrane</keyword>
<evidence type="ECO:0000313" key="7">
    <source>
        <dbReference type="Proteomes" id="UP000676853"/>
    </source>
</evidence>
<protein>
    <submittedName>
        <fullName evidence="4">GGDEF domain-containing protein</fullName>
    </submittedName>
    <submittedName>
        <fullName evidence="5">Probable diguanylate cyclase AdrA</fullName>
        <ecNumber evidence="5">2.7.7.65</ecNumber>
    </submittedName>
</protein>
<feature type="domain" description="GGDEF" evidence="3">
    <location>
        <begin position="247"/>
        <end position="375"/>
    </location>
</feature>
<dbReference type="Gene3D" id="3.30.70.270">
    <property type="match status" value="1"/>
</dbReference>
<dbReference type="EC" id="2.7.7.65" evidence="5"/>
<evidence type="ECO:0000313" key="4">
    <source>
        <dbReference type="EMBL" id="MBS4099722.1"/>
    </source>
</evidence>
<dbReference type="CDD" id="cd01949">
    <property type="entry name" value="GGDEF"/>
    <property type="match status" value="1"/>
</dbReference>
<reference evidence="4 7" key="2">
    <citation type="submission" date="2021-04" db="EMBL/GenBank/DDBJ databases">
        <title>Whole genome sequence analysis of a thiophenic sulfur metabolizing bacteria.</title>
        <authorList>
            <person name="Akhtar N."/>
            <person name="Akram J."/>
            <person name="Aslam A."/>
        </authorList>
    </citation>
    <scope>NUCLEOTIDE SEQUENCE [LARGE SCALE GENOMIC DNA]</scope>
    <source>
        <strain evidence="4 7">3OW</strain>
    </source>
</reference>
<keyword evidence="2" id="KW-0472">Membrane</keyword>
<sequence>MSPRSRRYGRNVRRLARILTDRSGWREAGRAEYAFATSGIIGQGGGLALRFVVSALAIVLLPIGVVSLFLPIGPSTPAATVAYLGGSIGGAVLGVWWLLRRRRSCRDAIVFVACADVLLLISALTMSGYGLVGTTMYFGMLAMLVAFLLGWRILLLHCLFSTAAVIAATVVTVHAHGIAFGELYPVVAPAATIAIALPLIVQFVVEAGRRGLGQVTLERDHDTLTGLYGRRGLDAEMRRRLRGDADGVCVVAVLDLDGFKAFNDAYGHQAGDRRLVETARCLQAGIPTAALARMGGDEFLIVGTGARRADVEAILGAVRALVVAQEGPPLIAASVGVAIVPVRDPRRLPEAIEIADTALYEAKADRSLRIVVRDPCGAVAPAQAPTDPDPRVSGVTAPQTEVRSAPPDR</sequence>